<keyword evidence="4" id="KW-0560">Oxidoreductase</keyword>
<dbReference type="InterPro" id="IPR005066">
    <property type="entry name" value="MoCF_OxRdtse_dimer"/>
</dbReference>
<dbReference type="PANTHER" id="PTHR19372:SF7">
    <property type="entry name" value="SULFITE OXIDASE, MITOCHONDRIAL"/>
    <property type="match status" value="1"/>
</dbReference>
<evidence type="ECO:0000259" key="5">
    <source>
        <dbReference type="Pfam" id="PF00174"/>
    </source>
</evidence>
<gene>
    <name evidence="7" type="ORF">KO481_39570</name>
</gene>
<dbReference type="SUPFAM" id="SSF56524">
    <property type="entry name" value="Oxidoreductase molybdopterin-binding domain"/>
    <property type="match status" value="1"/>
</dbReference>
<evidence type="ECO:0000313" key="7">
    <source>
        <dbReference type="EMBL" id="MBU3067607.1"/>
    </source>
</evidence>
<proteinExistence type="predicted"/>
<dbReference type="Gene3D" id="2.60.40.650">
    <property type="match status" value="1"/>
</dbReference>
<comment type="cofactor">
    <cofactor evidence="1">
        <name>Mo-molybdopterin</name>
        <dbReference type="ChEBI" id="CHEBI:71302"/>
    </cofactor>
</comment>
<feature type="domain" description="Moybdenum cofactor oxidoreductase dimerisation" evidence="6">
    <location>
        <begin position="297"/>
        <end position="369"/>
    </location>
</feature>
<sequence length="415" mass="46938">MTSGATYPTANGERFTLDVDMNADVPPYEDYQHTDHLDNFTVMEVVGKSRCHGMHLEGLTYPITPIGMHYLLIHYDVPEIDEKAYQLKVDGLVNNKLTLDMDNIRSRPKVTMPATMECCGNGRASQRWRLWAHVPWNHDAIGTAEWTGTPLRGVLEDAGLRDDAVEVLFTGRDKGIQGPPDGAEVQYFQRSLSVDYVMNSDNDVLLCYEINGQPLPPQHGFPLRLLVPGWLGATNVKWIDSIEATSTRLTERQMKWYSYAENDNDPNRIPCTFQQTRAMMIPPGIPDFLCRFRHLEETSAVELRGRAWAGGLRIEEVDVSIDGGKTWSPAKLDAPFGKWAWVGWSFIWKGVTPGQYTLRCRAKDERGNMSKDDDSVHDYYAMDITKPQYVDVNVYPKGTLAPLNKIPLPVQFPSL</sequence>
<dbReference type="SUPFAM" id="SSF81296">
    <property type="entry name" value="E set domains"/>
    <property type="match status" value="1"/>
</dbReference>
<dbReference type="EMBL" id="JAHKNI010000023">
    <property type="protein sequence ID" value="MBU3067607.1"/>
    <property type="molecule type" value="Genomic_DNA"/>
</dbReference>
<feature type="domain" description="Oxidoreductase molybdopterin-binding" evidence="5">
    <location>
        <begin position="74"/>
        <end position="248"/>
    </location>
</feature>
<evidence type="ECO:0000256" key="2">
    <source>
        <dbReference type="ARBA" id="ARBA00022505"/>
    </source>
</evidence>
<accession>A0ABS6BBF3</accession>
<keyword evidence="3" id="KW-0479">Metal-binding</keyword>
<dbReference type="PANTHER" id="PTHR19372">
    <property type="entry name" value="SULFITE REDUCTASE"/>
    <property type="match status" value="1"/>
</dbReference>
<comment type="caution">
    <text evidence="7">The sequence shown here is derived from an EMBL/GenBank/DDBJ whole genome shotgun (WGS) entry which is preliminary data.</text>
</comment>
<evidence type="ECO:0000313" key="8">
    <source>
        <dbReference type="Proteomes" id="UP000733379"/>
    </source>
</evidence>
<dbReference type="InterPro" id="IPR000572">
    <property type="entry name" value="OxRdtase_Mopterin-bd_dom"/>
</dbReference>
<organism evidence="7 8">
    <name type="scientific">Nocardia albiluteola</name>
    <dbReference type="NCBI Taxonomy" id="2842303"/>
    <lineage>
        <taxon>Bacteria</taxon>
        <taxon>Bacillati</taxon>
        <taxon>Actinomycetota</taxon>
        <taxon>Actinomycetes</taxon>
        <taxon>Mycobacteriales</taxon>
        <taxon>Nocardiaceae</taxon>
        <taxon>Nocardia</taxon>
    </lineage>
</organism>
<dbReference type="Proteomes" id="UP000733379">
    <property type="component" value="Unassembled WGS sequence"/>
</dbReference>
<keyword evidence="2" id="KW-0500">Molybdenum</keyword>
<dbReference type="InterPro" id="IPR014756">
    <property type="entry name" value="Ig_E-set"/>
</dbReference>
<name>A0ABS6BBF3_9NOCA</name>
<dbReference type="Pfam" id="PF00174">
    <property type="entry name" value="Oxidored_molyb"/>
    <property type="match status" value="1"/>
</dbReference>
<dbReference type="InterPro" id="IPR036374">
    <property type="entry name" value="OxRdtase_Mopterin-bd_sf"/>
</dbReference>
<evidence type="ECO:0000256" key="3">
    <source>
        <dbReference type="ARBA" id="ARBA00022723"/>
    </source>
</evidence>
<keyword evidence="8" id="KW-1185">Reference proteome</keyword>
<reference evidence="7 8" key="1">
    <citation type="submission" date="2021-06" db="EMBL/GenBank/DDBJ databases">
        <title>Actinomycetes sequencing.</title>
        <authorList>
            <person name="Shan Q."/>
        </authorList>
    </citation>
    <scope>NUCLEOTIDE SEQUENCE [LARGE SCALE GENOMIC DNA]</scope>
    <source>
        <strain evidence="7 8">NEAU-G5</strain>
    </source>
</reference>
<evidence type="ECO:0000259" key="6">
    <source>
        <dbReference type="Pfam" id="PF03404"/>
    </source>
</evidence>
<dbReference type="PRINTS" id="PR00407">
    <property type="entry name" value="EUMOPTERIN"/>
</dbReference>
<dbReference type="RefSeq" id="WP_215923684.1">
    <property type="nucleotide sequence ID" value="NZ_JAHKNI010000023.1"/>
</dbReference>
<evidence type="ECO:0000256" key="4">
    <source>
        <dbReference type="ARBA" id="ARBA00023002"/>
    </source>
</evidence>
<dbReference type="InterPro" id="IPR008335">
    <property type="entry name" value="Mopterin_OxRdtase_euk"/>
</dbReference>
<dbReference type="Gene3D" id="3.90.420.10">
    <property type="entry name" value="Oxidoreductase, molybdopterin-binding domain"/>
    <property type="match status" value="1"/>
</dbReference>
<protein>
    <submittedName>
        <fullName evidence="7">Molybdopterin-dependent oxidoreductase</fullName>
    </submittedName>
</protein>
<evidence type="ECO:0000256" key="1">
    <source>
        <dbReference type="ARBA" id="ARBA00001924"/>
    </source>
</evidence>
<dbReference type="Pfam" id="PF03404">
    <property type="entry name" value="Mo-co_dimer"/>
    <property type="match status" value="1"/>
</dbReference>